<dbReference type="AlphaFoldDB" id="A0A2K2CVD3"/>
<evidence type="ECO:0000313" key="3">
    <source>
        <dbReference type="EnsemblPlants" id="PNT65984"/>
    </source>
</evidence>
<proteinExistence type="predicted"/>
<protein>
    <submittedName>
        <fullName evidence="2 3">Uncharacterized protein</fullName>
    </submittedName>
</protein>
<reference evidence="2 3" key="1">
    <citation type="journal article" date="2010" name="Nature">
        <title>Genome sequencing and analysis of the model grass Brachypodium distachyon.</title>
        <authorList>
            <consortium name="International Brachypodium Initiative"/>
        </authorList>
    </citation>
    <scope>NUCLEOTIDE SEQUENCE [LARGE SCALE GENOMIC DNA]</scope>
    <source>
        <strain evidence="2 3">Bd21</strain>
    </source>
</reference>
<dbReference type="Gramene" id="PNT65984">
    <property type="protein sequence ID" value="PNT65984"/>
    <property type="gene ID" value="BRADI_3g05305v3"/>
</dbReference>
<keyword evidence="1" id="KW-1133">Transmembrane helix</keyword>
<keyword evidence="1" id="KW-0812">Transmembrane</keyword>
<dbReference type="InParanoid" id="A0A2K2CVD3"/>
<dbReference type="Proteomes" id="UP000008810">
    <property type="component" value="Chromosome 3"/>
</dbReference>
<sequence>MLICIELKQDKVHSLCPEISDMDFYRFLYKFTSLRDGGSIKVTIMLPCSNFATGYLISSTTRRSNDGHFFGIPWFVAITYLLIVLQFAVGIAFKDFHRRRCAIFYIAALIGLRWAGPYYVGFDDWDGFWKFET</sequence>
<reference evidence="3" key="3">
    <citation type="submission" date="2018-08" db="UniProtKB">
        <authorList>
            <consortium name="EnsemblPlants"/>
        </authorList>
    </citation>
    <scope>IDENTIFICATION</scope>
    <source>
        <strain evidence="3">cv. Bd21</strain>
    </source>
</reference>
<dbReference type="EnsemblPlants" id="PNT65984">
    <property type="protein sequence ID" value="PNT65984"/>
    <property type="gene ID" value="BRADI_3g05305v3"/>
</dbReference>
<feature type="transmembrane region" description="Helical" evidence="1">
    <location>
        <begin position="102"/>
        <end position="120"/>
    </location>
</feature>
<evidence type="ECO:0000313" key="2">
    <source>
        <dbReference type="EMBL" id="PNT65984.1"/>
    </source>
</evidence>
<feature type="transmembrane region" description="Helical" evidence="1">
    <location>
        <begin position="72"/>
        <end position="93"/>
    </location>
</feature>
<keyword evidence="4" id="KW-1185">Reference proteome</keyword>
<evidence type="ECO:0000256" key="1">
    <source>
        <dbReference type="SAM" id="Phobius"/>
    </source>
</evidence>
<dbReference type="EMBL" id="CM000882">
    <property type="protein sequence ID" value="PNT65984.1"/>
    <property type="molecule type" value="Genomic_DNA"/>
</dbReference>
<gene>
    <name evidence="2" type="ORF">BRADI_3g05305v3</name>
</gene>
<accession>A0A2K2CVD3</accession>
<name>A0A2K2CVD3_BRADI</name>
<keyword evidence="1" id="KW-0472">Membrane</keyword>
<evidence type="ECO:0000313" key="4">
    <source>
        <dbReference type="Proteomes" id="UP000008810"/>
    </source>
</evidence>
<organism evidence="2">
    <name type="scientific">Brachypodium distachyon</name>
    <name type="common">Purple false brome</name>
    <name type="synonym">Trachynia distachya</name>
    <dbReference type="NCBI Taxonomy" id="15368"/>
    <lineage>
        <taxon>Eukaryota</taxon>
        <taxon>Viridiplantae</taxon>
        <taxon>Streptophyta</taxon>
        <taxon>Embryophyta</taxon>
        <taxon>Tracheophyta</taxon>
        <taxon>Spermatophyta</taxon>
        <taxon>Magnoliopsida</taxon>
        <taxon>Liliopsida</taxon>
        <taxon>Poales</taxon>
        <taxon>Poaceae</taxon>
        <taxon>BOP clade</taxon>
        <taxon>Pooideae</taxon>
        <taxon>Stipodae</taxon>
        <taxon>Brachypodieae</taxon>
        <taxon>Brachypodium</taxon>
    </lineage>
</organism>
<reference evidence="2" key="2">
    <citation type="submission" date="2017-06" db="EMBL/GenBank/DDBJ databases">
        <title>WGS assembly of Brachypodium distachyon.</title>
        <authorList>
            <consortium name="The International Brachypodium Initiative"/>
            <person name="Lucas S."/>
            <person name="Harmon-Smith M."/>
            <person name="Lail K."/>
            <person name="Tice H."/>
            <person name="Grimwood J."/>
            <person name="Bruce D."/>
            <person name="Barry K."/>
            <person name="Shu S."/>
            <person name="Lindquist E."/>
            <person name="Wang M."/>
            <person name="Pitluck S."/>
            <person name="Vogel J.P."/>
            <person name="Garvin D.F."/>
            <person name="Mockler T.C."/>
            <person name="Schmutz J."/>
            <person name="Rokhsar D."/>
            <person name="Bevan M.W."/>
        </authorList>
    </citation>
    <scope>NUCLEOTIDE SEQUENCE</scope>
    <source>
        <strain evidence="2">Bd21</strain>
    </source>
</reference>